<dbReference type="InterPro" id="IPR002912">
    <property type="entry name" value="ACT_dom"/>
</dbReference>
<dbReference type="Proteomes" id="UP000190814">
    <property type="component" value="Unassembled WGS sequence"/>
</dbReference>
<dbReference type="OrthoDB" id="9790662at2"/>
<dbReference type="InterPro" id="IPR045865">
    <property type="entry name" value="ACT-like_dom_sf"/>
</dbReference>
<dbReference type="SUPFAM" id="SSF55021">
    <property type="entry name" value="ACT-like"/>
    <property type="match status" value="2"/>
</dbReference>
<evidence type="ECO:0000313" key="3">
    <source>
        <dbReference type="Proteomes" id="UP000190814"/>
    </source>
</evidence>
<reference evidence="2 3" key="1">
    <citation type="submission" date="2017-02" db="EMBL/GenBank/DDBJ databases">
        <authorList>
            <person name="Peterson S.W."/>
        </authorList>
    </citation>
    <scope>NUCLEOTIDE SEQUENCE [LARGE SCALE GENOMIC DNA]</scope>
    <source>
        <strain evidence="2 3">ATCC 35992</strain>
    </source>
</reference>
<dbReference type="Gene3D" id="3.30.2130.10">
    <property type="entry name" value="VC0802-like"/>
    <property type="match status" value="1"/>
</dbReference>
<dbReference type="EMBL" id="FUXZ01000002">
    <property type="protein sequence ID" value="SKA59815.1"/>
    <property type="molecule type" value="Genomic_DNA"/>
</dbReference>
<dbReference type="InterPro" id="IPR045739">
    <property type="entry name" value="ACT_dom_pair"/>
</dbReference>
<dbReference type="PANTHER" id="PTHR40099">
    <property type="entry name" value="ACETOLACTATE SYNTHASE, SMALL SUBUNIT"/>
    <property type="match status" value="1"/>
</dbReference>
<evidence type="ECO:0000259" key="1">
    <source>
        <dbReference type="PROSITE" id="PS51671"/>
    </source>
</evidence>
<dbReference type="PANTHER" id="PTHR40099:SF1">
    <property type="entry name" value="ACETOLACTATE SYNTHASE, SMALL SUBUNIT"/>
    <property type="match status" value="1"/>
</dbReference>
<dbReference type="PROSITE" id="PS51671">
    <property type="entry name" value="ACT"/>
    <property type="match status" value="1"/>
</dbReference>
<sequence length="140" mass="15134">MKVKQISIFLENRSGRLFECLNILKDNGINVVSASLADSSDFGILRLLVSDTDKAIEVLKAHNIIAKVTDVIAIVVPNAVGSLAEVLNAIDKNNINVSYLYGLSITDEGATIAIKTSDIDATIKALEPLNLKYFSDDELV</sequence>
<dbReference type="STRING" id="39495.SAMN02745111_00082"/>
<proteinExistence type="predicted"/>
<gene>
    <name evidence="2" type="ORF">SAMN02745111_00082</name>
</gene>
<dbReference type="Pfam" id="PF19571">
    <property type="entry name" value="ACT_8"/>
    <property type="match status" value="1"/>
</dbReference>
<protein>
    <submittedName>
        <fullName evidence="2">Uncharacterized conserved protein, contains tandem ACT domains</fullName>
    </submittedName>
</protein>
<organism evidence="2 3">
    <name type="scientific">Eubacterium uniforme</name>
    <dbReference type="NCBI Taxonomy" id="39495"/>
    <lineage>
        <taxon>Bacteria</taxon>
        <taxon>Bacillati</taxon>
        <taxon>Bacillota</taxon>
        <taxon>Clostridia</taxon>
        <taxon>Eubacteriales</taxon>
        <taxon>Eubacteriaceae</taxon>
        <taxon>Eubacterium</taxon>
    </lineage>
</organism>
<name>A0A1T4V4D5_9FIRM</name>
<evidence type="ECO:0000313" key="2">
    <source>
        <dbReference type="EMBL" id="SKA59815.1"/>
    </source>
</evidence>
<feature type="domain" description="ACT" evidence="1">
    <location>
        <begin position="5"/>
        <end position="82"/>
    </location>
</feature>
<dbReference type="AlphaFoldDB" id="A0A1T4V4D5"/>
<dbReference type="RefSeq" id="WP_078764980.1">
    <property type="nucleotide sequence ID" value="NZ_FUXZ01000002.1"/>
</dbReference>
<accession>A0A1T4V4D5</accession>
<keyword evidence="3" id="KW-1185">Reference proteome</keyword>